<name>A0AAD7KT11_QUISA</name>
<dbReference type="GO" id="GO:0048364">
    <property type="term" value="P:root development"/>
    <property type="evidence" value="ECO:0007669"/>
    <property type="project" value="InterPro"/>
</dbReference>
<evidence type="ECO:0000256" key="3">
    <source>
        <dbReference type="ARBA" id="ARBA00022523"/>
    </source>
</evidence>
<evidence type="ECO:0000256" key="6">
    <source>
        <dbReference type="ARBA" id="ARBA00022729"/>
    </source>
</evidence>
<comment type="similarity">
    <text evidence="2">Belongs to the C-terminally encoded plant signaling peptide (CEP) family.</text>
</comment>
<evidence type="ECO:0000256" key="7">
    <source>
        <dbReference type="ARBA" id="ARBA00023278"/>
    </source>
</evidence>
<dbReference type="GO" id="GO:0005179">
    <property type="term" value="F:hormone activity"/>
    <property type="evidence" value="ECO:0007669"/>
    <property type="project" value="UniProtKB-KW"/>
</dbReference>
<evidence type="ECO:0000256" key="4">
    <source>
        <dbReference type="ARBA" id="ARBA00022525"/>
    </source>
</evidence>
<evidence type="ECO:0000313" key="10">
    <source>
        <dbReference type="EMBL" id="KAJ7944410.1"/>
    </source>
</evidence>
<dbReference type="GO" id="GO:0006995">
    <property type="term" value="P:cellular response to nitrogen starvation"/>
    <property type="evidence" value="ECO:0007669"/>
    <property type="project" value="UniProtKB-ARBA"/>
</dbReference>
<keyword evidence="9" id="KW-1133">Transmembrane helix</keyword>
<keyword evidence="4" id="KW-0964">Secreted</keyword>
<evidence type="ECO:0000256" key="1">
    <source>
        <dbReference type="ARBA" id="ARBA00004271"/>
    </source>
</evidence>
<evidence type="ECO:0000313" key="11">
    <source>
        <dbReference type="Proteomes" id="UP001163823"/>
    </source>
</evidence>
<protein>
    <submittedName>
        <fullName evidence="10">Precursor of CEP3</fullName>
    </submittedName>
</protein>
<organism evidence="10 11">
    <name type="scientific">Quillaja saponaria</name>
    <name type="common">Soap bark tree</name>
    <dbReference type="NCBI Taxonomy" id="32244"/>
    <lineage>
        <taxon>Eukaryota</taxon>
        <taxon>Viridiplantae</taxon>
        <taxon>Streptophyta</taxon>
        <taxon>Embryophyta</taxon>
        <taxon>Tracheophyta</taxon>
        <taxon>Spermatophyta</taxon>
        <taxon>Magnoliopsida</taxon>
        <taxon>eudicotyledons</taxon>
        <taxon>Gunneridae</taxon>
        <taxon>Pentapetalae</taxon>
        <taxon>rosids</taxon>
        <taxon>fabids</taxon>
        <taxon>Fabales</taxon>
        <taxon>Quillajaceae</taxon>
        <taxon>Quillaja</taxon>
    </lineage>
</organism>
<dbReference type="GO" id="GO:1902025">
    <property type="term" value="P:nitrate import"/>
    <property type="evidence" value="ECO:0007669"/>
    <property type="project" value="TreeGrafter"/>
</dbReference>
<keyword evidence="3" id="KW-0052">Apoplast</keyword>
<keyword evidence="6" id="KW-0732">Signal</keyword>
<dbReference type="EMBL" id="JARAOO010000014">
    <property type="protein sequence ID" value="KAJ7944410.1"/>
    <property type="molecule type" value="Genomic_DNA"/>
</dbReference>
<dbReference type="GO" id="GO:1901371">
    <property type="term" value="P:regulation of leaf morphogenesis"/>
    <property type="evidence" value="ECO:0007669"/>
    <property type="project" value="TreeGrafter"/>
</dbReference>
<evidence type="ECO:0000256" key="5">
    <source>
        <dbReference type="ARBA" id="ARBA00022702"/>
    </source>
</evidence>
<keyword evidence="9" id="KW-0472">Membrane</keyword>
<evidence type="ECO:0000256" key="2">
    <source>
        <dbReference type="ARBA" id="ARBA00008963"/>
    </source>
</evidence>
<dbReference type="Proteomes" id="UP001163823">
    <property type="component" value="Chromosome 14"/>
</dbReference>
<dbReference type="AlphaFoldDB" id="A0AAD7KT11"/>
<proteinExistence type="inferred from homology"/>
<feature type="transmembrane region" description="Helical" evidence="9">
    <location>
        <begin position="20"/>
        <end position="39"/>
    </location>
</feature>
<comment type="caution">
    <text evidence="10">The sequence shown here is derived from an EMBL/GenBank/DDBJ whole genome shotgun (WGS) entry which is preliminary data.</text>
</comment>
<evidence type="ECO:0000256" key="9">
    <source>
        <dbReference type="SAM" id="Phobius"/>
    </source>
</evidence>
<keyword evidence="9" id="KW-0812">Transmembrane</keyword>
<keyword evidence="7" id="KW-0379">Hydroxylation</keyword>
<feature type="compositionally biased region" description="Polar residues" evidence="8">
    <location>
        <begin position="79"/>
        <end position="91"/>
    </location>
</feature>
<keyword evidence="11" id="KW-1185">Reference proteome</keyword>
<evidence type="ECO:0000256" key="8">
    <source>
        <dbReference type="SAM" id="MobiDB-lite"/>
    </source>
</evidence>
<dbReference type="GO" id="GO:0048046">
    <property type="term" value="C:apoplast"/>
    <property type="evidence" value="ECO:0007669"/>
    <property type="project" value="UniProtKB-SubCell"/>
</dbReference>
<dbReference type="InterPro" id="IPR033250">
    <property type="entry name" value="CEP"/>
</dbReference>
<dbReference type="PANTHER" id="PTHR33348:SF3">
    <property type="entry name" value="PRECURSOR OF CEP1"/>
    <property type="match status" value="1"/>
</dbReference>
<feature type="region of interest" description="Disordered" evidence="8">
    <location>
        <begin position="68"/>
        <end position="136"/>
    </location>
</feature>
<reference evidence="10" key="1">
    <citation type="journal article" date="2023" name="Science">
        <title>Elucidation of the pathway for biosynthesis of saponin adjuvants from the soapbark tree.</title>
        <authorList>
            <person name="Reed J."/>
            <person name="Orme A."/>
            <person name="El-Demerdash A."/>
            <person name="Owen C."/>
            <person name="Martin L.B.B."/>
            <person name="Misra R.C."/>
            <person name="Kikuchi S."/>
            <person name="Rejzek M."/>
            <person name="Martin A.C."/>
            <person name="Harkess A."/>
            <person name="Leebens-Mack J."/>
            <person name="Louveau T."/>
            <person name="Stephenson M.J."/>
            <person name="Osbourn A."/>
        </authorList>
    </citation>
    <scope>NUCLEOTIDE SEQUENCE</scope>
    <source>
        <strain evidence="10">S10</strain>
    </source>
</reference>
<keyword evidence="5" id="KW-0372">Hormone</keyword>
<dbReference type="PANTHER" id="PTHR33348">
    <property type="entry name" value="PRECURSOR OF CEP5"/>
    <property type="match status" value="1"/>
</dbReference>
<accession>A0AAD7KT11</accession>
<dbReference type="GO" id="GO:2000280">
    <property type="term" value="P:regulation of root development"/>
    <property type="evidence" value="ECO:0007669"/>
    <property type="project" value="TreeGrafter"/>
</dbReference>
<comment type="subcellular location">
    <subcellularLocation>
        <location evidence="1">Secreted</location>
        <location evidence="1">Extracellular space</location>
        <location evidence="1">Apoplast</location>
    </subcellularLocation>
</comment>
<dbReference type="KEGG" id="qsa:O6P43_033809"/>
<sequence>MEGCISILNLLSPLVGLASMAQNLLLISFTSIFFVFIFLSQHFHSIEGRYLNSATKSNHVDNQFYQKETTNTRKHDSDIITNATTATNVSSPAPPTHQVVGGAGASPPPPSPSHGIDDFRSTAPGHSPGVGHSIQN</sequence>
<gene>
    <name evidence="10" type="ORF">O6P43_033809</name>
</gene>